<proteinExistence type="predicted"/>
<dbReference type="PANTHER" id="PTHR34071:SF2">
    <property type="entry name" value="FLAVIN-NUCLEOTIDE-BINDING PROTEIN"/>
    <property type="match status" value="1"/>
</dbReference>
<protein>
    <recommendedName>
        <fullName evidence="3">5-nitroimidazole antibiotic resistance protein</fullName>
    </recommendedName>
</protein>
<dbReference type="AlphaFoldDB" id="A0A3N4I790"/>
<dbReference type="OrthoDB" id="444432at2759"/>
<evidence type="ECO:0000313" key="1">
    <source>
        <dbReference type="EMBL" id="RPA81953.1"/>
    </source>
</evidence>
<organism evidence="1 2">
    <name type="scientific">Ascobolus immersus RN42</name>
    <dbReference type="NCBI Taxonomy" id="1160509"/>
    <lineage>
        <taxon>Eukaryota</taxon>
        <taxon>Fungi</taxon>
        <taxon>Dikarya</taxon>
        <taxon>Ascomycota</taxon>
        <taxon>Pezizomycotina</taxon>
        <taxon>Pezizomycetes</taxon>
        <taxon>Pezizales</taxon>
        <taxon>Ascobolaceae</taxon>
        <taxon>Ascobolus</taxon>
    </lineage>
</organism>
<evidence type="ECO:0008006" key="3">
    <source>
        <dbReference type="Google" id="ProtNLM"/>
    </source>
</evidence>
<dbReference type="Pfam" id="PF12900">
    <property type="entry name" value="Pyridox_ox_2"/>
    <property type="match status" value="1"/>
</dbReference>
<accession>A0A3N4I790</accession>
<dbReference type="EMBL" id="ML119675">
    <property type="protein sequence ID" value="RPA81953.1"/>
    <property type="molecule type" value="Genomic_DNA"/>
</dbReference>
<dbReference type="InterPro" id="IPR012349">
    <property type="entry name" value="Split_barrel_FMN-bd"/>
</dbReference>
<dbReference type="PANTHER" id="PTHR34071">
    <property type="entry name" value="5-NITROIMIDAZOLE ANTIBIOTICS RESISTANCE PROTEIN, NIMA-FAMILY-RELATED PROTEIN-RELATED"/>
    <property type="match status" value="1"/>
</dbReference>
<sequence>MASSDTYPPHPRATLNRLKARGKYDYATINTLINASPVLTVSFNSTDPSDPFPTALPMIGQMGLFSNPTADPTSNALDLYLHGHVAARLMRLPTTTEGAQGIPVCVSATHLDGYVLALTPFAHSMNYRSVVLHGYATAVTDPDEKMWALTLITDGVIPTRWDNSRTPPTDAEMKSTTVLKVTVASASAKVRDYGVGDERRDLKDEDVMNRVWSGVLPTYLHVGEPVPGENNRVQKVPAYIEEWRKRVNGEGERYSKTVAGQSKKK</sequence>
<dbReference type="InterPro" id="IPR024747">
    <property type="entry name" value="Pyridox_Oxase-rel"/>
</dbReference>
<dbReference type="Gene3D" id="2.30.110.10">
    <property type="entry name" value="Electron Transport, Fmn-binding Protein, Chain A"/>
    <property type="match status" value="1"/>
</dbReference>
<gene>
    <name evidence="1" type="ORF">BJ508DRAFT_361565</name>
</gene>
<name>A0A3N4I790_ASCIM</name>
<keyword evidence="2" id="KW-1185">Reference proteome</keyword>
<reference evidence="1 2" key="1">
    <citation type="journal article" date="2018" name="Nat. Ecol. Evol.">
        <title>Pezizomycetes genomes reveal the molecular basis of ectomycorrhizal truffle lifestyle.</title>
        <authorList>
            <person name="Murat C."/>
            <person name="Payen T."/>
            <person name="Noel B."/>
            <person name="Kuo A."/>
            <person name="Morin E."/>
            <person name="Chen J."/>
            <person name="Kohler A."/>
            <person name="Krizsan K."/>
            <person name="Balestrini R."/>
            <person name="Da Silva C."/>
            <person name="Montanini B."/>
            <person name="Hainaut M."/>
            <person name="Levati E."/>
            <person name="Barry K.W."/>
            <person name="Belfiori B."/>
            <person name="Cichocki N."/>
            <person name="Clum A."/>
            <person name="Dockter R.B."/>
            <person name="Fauchery L."/>
            <person name="Guy J."/>
            <person name="Iotti M."/>
            <person name="Le Tacon F."/>
            <person name="Lindquist E.A."/>
            <person name="Lipzen A."/>
            <person name="Malagnac F."/>
            <person name="Mello A."/>
            <person name="Molinier V."/>
            <person name="Miyauchi S."/>
            <person name="Poulain J."/>
            <person name="Riccioni C."/>
            <person name="Rubini A."/>
            <person name="Sitrit Y."/>
            <person name="Splivallo R."/>
            <person name="Traeger S."/>
            <person name="Wang M."/>
            <person name="Zifcakova L."/>
            <person name="Wipf D."/>
            <person name="Zambonelli A."/>
            <person name="Paolocci F."/>
            <person name="Nowrousian M."/>
            <person name="Ottonello S."/>
            <person name="Baldrian P."/>
            <person name="Spatafora J.W."/>
            <person name="Henrissat B."/>
            <person name="Nagy L.G."/>
            <person name="Aury J.M."/>
            <person name="Wincker P."/>
            <person name="Grigoriev I.V."/>
            <person name="Bonfante P."/>
            <person name="Martin F.M."/>
        </authorList>
    </citation>
    <scope>NUCLEOTIDE SEQUENCE [LARGE SCALE GENOMIC DNA]</scope>
    <source>
        <strain evidence="1 2">RN42</strain>
    </source>
</reference>
<evidence type="ECO:0000313" key="2">
    <source>
        <dbReference type="Proteomes" id="UP000275078"/>
    </source>
</evidence>
<dbReference type="Proteomes" id="UP000275078">
    <property type="component" value="Unassembled WGS sequence"/>
</dbReference>
<dbReference type="SUPFAM" id="SSF50475">
    <property type="entry name" value="FMN-binding split barrel"/>
    <property type="match status" value="1"/>
</dbReference>
<dbReference type="STRING" id="1160509.A0A3N4I790"/>